<name>A0AAV2INP6_LYMST</name>
<accession>A0AAV2INP6</accession>
<evidence type="ECO:0000313" key="2">
    <source>
        <dbReference type="EMBL" id="CAL1546574.1"/>
    </source>
</evidence>
<comment type="caution">
    <text evidence="2">The sequence shown here is derived from an EMBL/GenBank/DDBJ whole genome shotgun (WGS) entry which is preliminary data.</text>
</comment>
<evidence type="ECO:0000313" key="3">
    <source>
        <dbReference type="Proteomes" id="UP001497497"/>
    </source>
</evidence>
<sequence>MTKMYLDVFLFLTGFIAVVIGQGNGNTALLPPGEHIKQLLRSINVQCSDCSYSYEQVFTKSSFNAVCGAYFRFKNCISGNCYSNYRLINFQEADSICDASRENIKDVVRQANSQCGYCVEEYATVLKEKDLDHICRSFLYYKDCFRTNCSSVSVWDNVVDAVLICEAPEERLARLSYPYCDKCYNERSNVLSRHNISFACNAFFNYQNCISKTCNNVSTSISITEAKLICENQVESQKPILEIARDVNAKCDYCSRQYDKVRDSSFTDLCEPFFNYKDCILDHCYYFYKTTDFKAAESFCVQSTHTRGPSKLEGRIKQIVGGLDGRCMKCPDQYDAVITGNSKDEICRAFLSYKGCFLNRCYAYSSSYDIQEADSLCIA</sequence>
<feature type="non-terminal residue" evidence="2">
    <location>
        <position position="379"/>
    </location>
</feature>
<protein>
    <submittedName>
        <fullName evidence="2">Uncharacterized protein</fullName>
    </submittedName>
</protein>
<dbReference type="Proteomes" id="UP001497497">
    <property type="component" value="Unassembled WGS sequence"/>
</dbReference>
<dbReference type="AlphaFoldDB" id="A0AAV2INP6"/>
<proteinExistence type="predicted"/>
<evidence type="ECO:0000256" key="1">
    <source>
        <dbReference type="SAM" id="SignalP"/>
    </source>
</evidence>
<keyword evidence="1" id="KW-0732">Signal</keyword>
<gene>
    <name evidence="2" type="ORF">GSLYS_00019951001</name>
</gene>
<feature type="chain" id="PRO_5043528056" evidence="1">
    <location>
        <begin position="22"/>
        <end position="379"/>
    </location>
</feature>
<keyword evidence="3" id="KW-1185">Reference proteome</keyword>
<organism evidence="2 3">
    <name type="scientific">Lymnaea stagnalis</name>
    <name type="common">Great pond snail</name>
    <name type="synonym">Helix stagnalis</name>
    <dbReference type="NCBI Taxonomy" id="6523"/>
    <lineage>
        <taxon>Eukaryota</taxon>
        <taxon>Metazoa</taxon>
        <taxon>Spiralia</taxon>
        <taxon>Lophotrochozoa</taxon>
        <taxon>Mollusca</taxon>
        <taxon>Gastropoda</taxon>
        <taxon>Heterobranchia</taxon>
        <taxon>Euthyneura</taxon>
        <taxon>Panpulmonata</taxon>
        <taxon>Hygrophila</taxon>
        <taxon>Lymnaeoidea</taxon>
        <taxon>Lymnaeidae</taxon>
        <taxon>Lymnaea</taxon>
    </lineage>
</organism>
<reference evidence="2 3" key="1">
    <citation type="submission" date="2024-04" db="EMBL/GenBank/DDBJ databases">
        <authorList>
            <consortium name="Genoscope - CEA"/>
            <person name="William W."/>
        </authorList>
    </citation>
    <scope>NUCLEOTIDE SEQUENCE [LARGE SCALE GENOMIC DNA]</scope>
</reference>
<dbReference type="EMBL" id="CAXITT010000830">
    <property type="protein sequence ID" value="CAL1546574.1"/>
    <property type="molecule type" value="Genomic_DNA"/>
</dbReference>
<feature type="signal peptide" evidence="1">
    <location>
        <begin position="1"/>
        <end position="21"/>
    </location>
</feature>